<dbReference type="PANTHER" id="PTHR37308">
    <property type="entry name" value="INTEGRAL MEMBRANE PROTEIN"/>
    <property type="match status" value="1"/>
</dbReference>
<dbReference type="Pfam" id="PF04018">
    <property type="entry name" value="VCA0040-like"/>
    <property type="match status" value="1"/>
</dbReference>
<feature type="transmembrane region" description="Helical" evidence="1">
    <location>
        <begin position="241"/>
        <end position="265"/>
    </location>
</feature>
<dbReference type="AlphaFoldDB" id="A0A0C9QDH4"/>
<organism evidence="2 3">
    <name type="scientific">Lacticaseibacillus paracasei NRIC 0644</name>
    <dbReference type="NCBI Taxonomy" id="1435038"/>
    <lineage>
        <taxon>Bacteria</taxon>
        <taxon>Bacillati</taxon>
        <taxon>Bacillota</taxon>
        <taxon>Bacilli</taxon>
        <taxon>Lactobacillales</taxon>
        <taxon>Lactobacillaceae</taxon>
        <taxon>Lacticaseibacillus</taxon>
    </lineage>
</organism>
<feature type="transmembrane region" description="Helical" evidence="1">
    <location>
        <begin position="7"/>
        <end position="31"/>
    </location>
</feature>
<dbReference type="EMBL" id="BAYM01000376">
    <property type="protein sequence ID" value="GAN37797.1"/>
    <property type="molecule type" value="Genomic_DNA"/>
</dbReference>
<feature type="transmembrane region" description="Helical" evidence="1">
    <location>
        <begin position="271"/>
        <end position="291"/>
    </location>
</feature>
<feature type="transmembrane region" description="Helical" evidence="1">
    <location>
        <begin position="51"/>
        <end position="72"/>
    </location>
</feature>
<accession>A0A0C9QDH4</accession>
<evidence type="ECO:0000313" key="3">
    <source>
        <dbReference type="Proteomes" id="UP000032552"/>
    </source>
</evidence>
<keyword evidence="1" id="KW-0812">Transmembrane</keyword>
<comment type="caution">
    <text evidence="2">The sequence shown here is derived from an EMBL/GenBank/DDBJ whole genome shotgun (WGS) entry which is preliminary data.</text>
</comment>
<feature type="transmembrane region" description="Helical" evidence="1">
    <location>
        <begin position="148"/>
        <end position="174"/>
    </location>
</feature>
<reference evidence="3" key="1">
    <citation type="submission" date="2014-05" db="EMBL/GenBank/DDBJ databases">
        <title>Whole genome sequencing of Lactobacillus casei NRIC0644.</title>
        <authorList>
            <person name="Atarashi H."/>
            <person name="Yoshida Y."/>
            <person name="Fujimura S."/>
            <person name="Tanaka N."/>
            <person name="Shiwa Y."/>
            <person name="Yoshikawa H."/>
            <person name="Okada S."/>
            <person name="Nakagawa J."/>
        </authorList>
    </citation>
    <scope>NUCLEOTIDE SEQUENCE [LARGE SCALE GENOMIC DNA]</scope>
    <source>
        <strain evidence="3">NRIC0644</strain>
    </source>
</reference>
<feature type="transmembrane region" description="Helical" evidence="1">
    <location>
        <begin position="79"/>
        <end position="97"/>
    </location>
</feature>
<gene>
    <name evidence="2" type="ORF">LC0644_2386</name>
</gene>
<evidence type="ECO:0000313" key="2">
    <source>
        <dbReference type="EMBL" id="GAN37797.1"/>
    </source>
</evidence>
<proteinExistence type="predicted"/>
<dbReference type="Proteomes" id="UP000032552">
    <property type="component" value="Unassembled WGS sequence"/>
</dbReference>
<keyword evidence="1" id="KW-1133">Transmembrane helix</keyword>
<feature type="transmembrane region" description="Helical" evidence="1">
    <location>
        <begin position="209"/>
        <end position="234"/>
    </location>
</feature>
<name>A0A0C9QDH4_LACPA</name>
<sequence length="300" mass="31624">MLNFVKGAIIGIALVIPGLSGSIFAVVVGLYDRLLNAVNHFRDDPKKNMRFLTPIGLGSVIGILLSTKAVLVVTTRWPLPSYGFFIGLVLGIGPFIYRKLTTKKFSWWYLLLVVFGFVAIYGLAKLGGTDPENLIAIKRLTSVSDAGVMAFAGVFAVSLMAIPGISGSVMLMVIDQYGTVYNAVGQLGDAARAAASGNWPAFQAAMGSVALLLPFMIGAAAGLIAVAKLMAYLLAHFEAQVYYAVCGIVLAAVVILIEAGIAPYWPATGHLGAIAMVVISLVIGVLATIFLDKPDADEKK</sequence>
<dbReference type="RefSeq" id="WP_045624554.1">
    <property type="nucleotide sequence ID" value="NZ_BAYM01000376.1"/>
</dbReference>
<dbReference type="PANTHER" id="PTHR37308:SF1">
    <property type="entry name" value="POLYPRENYL-PHOSPHATE TRANSPORTER"/>
    <property type="match status" value="1"/>
</dbReference>
<evidence type="ECO:0000256" key="1">
    <source>
        <dbReference type="SAM" id="Phobius"/>
    </source>
</evidence>
<dbReference type="InterPro" id="IPR007163">
    <property type="entry name" value="VCA0040-like"/>
</dbReference>
<keyword evidence="1" id="KW-0472">Membrane</keyword>
<feature type="transmembrane region" description="Helical" evidence="1">
    <location>
        <begin position="109"/>
        <end position="127"/>
    </location>
</feature>
<protein>
    <submittedName>
        <fullName evidence="2">Membrane protein</fullName>
    </submittedName>
</protein>